<protein>
    <submittedName>
        <fullName evidence="6">Glutaredoxin C4</fullName>
    </submittedName>
    <submittedName>
        <fullName evidence="7">Putative thioredoxin-disulfide reductase</fullName>
        <ecNumber evidence="7">1.8.1.9</ecNumber>
    </submittedName>
</protein>
<comment type="similarity">
    <text evidence="1">Belongs to the glutaredoxin family. CPYC subfamily.</text>
</comment>
<dbReference type="PANTHER" id="PTHR45694">
    <property type="entry name" value="GLUTAREDOXIN 2"/>
    <property type="match status" value="1"/>
</dbReference>
<keyword evidence="9" id="KW-1185">Reference proteome</keyword>
<dbReference type="Gene3D" id="3.40.30.10">
    <property type="entry name" value="Glutaredoxin"/>
    <property type="match status" value="1"/>
</dbReference>
<sequence length="187" mass="20105">MASSMANTFTLPRHFNKNLSSSSSSSSISKIFTFYTPISTSSPIITNASSRRAPTFPRAMSSSSSPSPSSSSSSSSSFGSRLEETIKNTVSQNPVVVYSKSWCSYCSEVKSLFKKLGTQPLVIELDELGPQGPQLQKLLERITGQYTVPNVFIGGQHIGGCTDTLKLYRKGDLETLLSDAVAKNKGS</sequence>
<dbReference type="NCBIfam" id="TIGR02180">
    <property type="entry name" value="GRX_euk"/>
    <property type="match status" value="1"/>
</dbReference>
<evidence type="ECO:0000313" key="7">
    <source>
        <dbReference type="EMBL" id="RHN79953.1"/>
    </source>
</evidence>
<dbReference type="GO" id="GO:0034599">
    <property type="term" value="P:cellular response to oxidative stress"/>
    <property type="evidence" value="ECO:0000318"/>
    <property type="project" value="GO_Central"/>
</dbReference>
<keyword evidence="2" id="KW-0676">Redox-active center</keyword>
<dbReference type="CDD" id="cd03419">
    <property type="entry name" value="GRX_GRXh_1_2_like"/>
    <property type="match status" value="1"/>
</dbReference>
<reference evidence="8" key="4">
    <citation type="submission" date="2015-04" db="UniProtKB">
        <authorList>
            <consortium name="EnsemblPlants"/>
        </authorList>
    </citation>
    <scope>IDENTIFICATION</scope>
    <source>
        <strain evidence="8">cv. Jemalong A17</strain>
    </source>
</reference>
<dbReference type="FunFam" id="3.40.30.10:FF:000217">
    <property type="entry name" value="Glutaredoxin-C5 chloroplastic"/>
    <property type="match status" value="1"/>
</dbReference>
<dbReference type="Proteomes" id="UP000002051">
    <property type="component" value="Unassembled WGS sequence"/>
</dbReference>
<proteinExistence type="evidence at transcript level"/>
<accession>I3S8X9</accession>
<dbReference type="EMBL" id="CM001217">
    <property type="protein sequence ID" value="KEH42430.1"/>
    <property type="molecule type" value="Genomic_DNA"/>
</dbReference>
<dbReference type="GO" id="GO:0004791">
    <property type="term" value="F:thioredoxin-disulfide reductase (NADPH) activity"/>
    <property type="evidence" value="ECO:0007669"/>
    <property type="project" value="UniProtKB-EC"/>
</dbReference>
<evidence type="ECO:0000256" key="2">
    <source>
        <dbReference type="ARBA" id="ARBA00023284"/>
    </source>
</evidence>
<dbReference type="InterPro" id="IPR002109">
    <property type="entry name" value="Glutaredoxin"/>
</dbReference>
<dbReference type="InterPro" id="IPR014025">
    <property type="entry name" value="Glutaredoxin_subgr"/>
</dbReference>
<reference evidence="5" key="2">
    <citation type="submission" date="2012-05" db="EMBL/GenBank/DDBJ databases">
        <authorList>
            <person name="Krishnakumar V."/>
            <person name="Cheung F."/>
            <person name="Xiao Y."/>
            <person name="Chan A."/>
            <person name="Moskal W.A."/>
            <person name="Town C.D."/>
        </authorList>
    </citation>
    <scope>NUCLEOTIDE SEQUENCE</scope>
</reference>
<dbReference type="EnsemblPlants" id="KEH42430">
    <property type="protein sequence ID" value="KEH42430"/>
    <property type="gene ID" value="MTR_1g069255"/>
</dbReference>
<dbReference type="EMBL" id="PSQE01000001">
    <property type="protein sequence ID" value="RHN79953.1"/>
    <property type="molecule type" value="Genomic_DNA"/>
</dbReference>
<dbReference type="Pfam" id="PF00462">
    <property type="entry name" value="Glutaredoxin"/>
    <property type="match status" value="1"/>
</dbReference>
<dbReference type="AlphaFoldDB" id="I3S8X9"/>
<gene>
    <name evidence="8" type="primary">25484173</name>
    <name evidence="6" type="ordered locus">MTR_1g069255</name>
    <name evidence="7" type="ORF">MtrunA17_Chr1g0182971</name>
</gene>
<reference evidence="10" key="5">
    <citation type="journal article" date="2018" name="Nat. Plants">
        <title>Whole-genome landscape of Medicago truncatula symbiotic genes.</title>
        <authorList>
            <person name="Pecrix Y."/>
            <person name="Staton S.E."/>
            <person name="Sallet E."/>
            <person name="Lelandais-Briere C."/>
            <person name="Moreau S."/>
            <person name="Carrere S."/>
            <person name="Blein T."/>
            <person name="Jardinaud M.F."/>
            <person name="Latrasse D."/>
            <person name="Zouine M."/>
            <person name="Zahm M."/>
            <person name="Kreplak J."/>
            <person name="Mayjonade B."/>
            <person name="Satge C."/>
            <person name="Perez M."/>
            <person name="Cauet S."/>
            <person name="Marande W."/>
            <person name="Chantry-Darmon C."/>
            <person name="Lopez-Roques C."/>
            <person name="Bouchez O."/>
            <person name="Berard A."/>
            <person name="Debelle F."/>
            <person name="Munos S."/>
            <person name="Bendahmane A."/>
            <person name="Berges H."/>
            <person name="Niebel A."/>
            <person name="Buitink J."/>
            <person name="Frugier F."/>
            <person name="Benhamed M."/>
            <person name="Crespi M."/>
            <person name="Gouzy J."/>
            <person name="Gamas P."/>
        </authorList>
    </citation>
    <scope>NUCLEOTIDE SEQUENCE [LARGE SCALE GENOMIC DNA]</scope>
    <source>
        <strain evidence="10">cv. Jemalong A17</strain>
    </source>
</reference>
<dbReference type="HOGENOM" id="CLU_026126_5_2_1"/>
<dbReference type="PANTHER" id="PTHR45694:SF18">
    <property type="entry name" value="GLUTAREDOXIN-1-RELATED"/>
    <property type="match status" value="1"/>
</dbReference>
<dbReference type="EC" id="1.8.1.9" evidence="7"/>
<dbReference type="Gramene" id="rna3814">
    <property type="protein sequence ID" value="RHN79953.1"/>
    <property type="gene ID" value="gene3814"/>
</dbReference>
<evidence type="ECO:0000313" key="9">
    <source>
        <dbReference type="Proteomes" id="UP000002051"/>
    </source>
</evidence>
<evidence type="ECO:0000259" key="4">
    <source>
        <dbReference type="Pfam" id="PF00462"/>
    </source>
</evidence>
<dbReference type="EMBL" id="BT136926">
    <property type="protein sequence ID" value="AFK36721.1"/>
    <property type="molecule type" value="mRNA"/>
</dbReference>
<dbReference type="GO" id="GO:0005737">
    <property type="term" value="C:cytoplasm"/>
    <property type="evidence" value="ECO:0000318"/>
    <property type="project" value="GO_Central"/>
</dbReference>
<reference evidence="6 9" key="1">
    <citation type="journal article" date="2011" name="Nature">
        <title>The Medicago genome provides insight into the evolution of rhizobial symbioses.</title>
        <authorList>
            <person name="Young N.D."/>
            <person name="Debelle F."/>
            <person name="Oldroyd G.E."/>
            <person name="Geurts R."/>
            <person name="Cannon S.B."/>
            <person name="Udvardi M.K."/>
            <person name="Benedito V.A."/>
            <person name="Mayer K.F."/>
            <person name="Gouzy J."/>
            <person name="Schoof H."/>
            <person name="Van de Peer Y."/>
            <person name="Proost S."/>
            <person name="Cook D.R."/>
            <person name="Meyers B.C."/>
            <person name="Spannagl M."/>
            <person name="Cheung F."/>
            <person name="De Mita S."/>
            <person name="Krishnakumar V."/>
            <person name="Gundlach H."/>
            <person name="Zhou S."/>
            <person name="Mudge J."/>
            <person name="Bharti A.K."/>
            <person name="Murray J.D."/>
            <person name="Naoumkina M.A."/>
            <person name="Rosen B."/>
            <person name="Silverstein K.A."/>
            <person name="Tang H."/>
            <person name="Rombauts S."/>
            <person name="Zhao P.X."/>
            <person name="Zhou P."/>
            <person name="Barbe V."/>
            <person name="Bardou P."/>
            <person name="Bechner M."/>
            <person name="Bellec A."/>
            <person name="Berger A."/>
            <person name="Berges H."/>
            <person name="Bidwell S."/>
            <person name="Bisseling T."/>
            <person name="Choisne N."/>
            <person name="Couloux A."/>
            <person name="Denny R."/>
            <person name="Deshpande S."/>
            <person name="Dai X."/>
            <person name="Doyle J.J."/>
            <person name="Dudez A.M."/>
            <person name="Farmer A.D."/>
            <person name="Fouteau S."/>
            <person name="Franken C."/>
            <person name="Gibelin C."/>
            <person name="Gish J."/>
            <person name="Goldstein S."/>
            <person name="Gonzalez A.J."/>
            <person name="Green P.J."/>
            <person name="Hallab A."/>
            <person name="Hartog M."/>
            <person name="Hua A."/>
            <person name="Humphray S.J."/>
            <person name="Jeong D.H."/>
            <person name="Jing Y."/>
            <person name="Jocker A."/>
            <person name="Kenton S.M."/>
            <person name="Kim D.J."/>
            <person name="Klee K."/>
            <person name="Lai H."/>
            <person name="Lang C."/>
            <person name="Lin S."/>
            <person name="Macmil S.L."/>
            <person name="Magdelenat G."/>
            <person name="Matthews L."/>
            <person name="McCorrison J."/>
            <person name="Monaghan E.L."/>
            <person name="Mun J.H."/>
            <person name="Najar F.Z."/>
            <person name="Nicholson C."/>
            <person name="Noirot C."/>
            <person name="O'Bleness M."/>
            <person name="Paule C.R."/>
            <person name="Poulain J."/>
            <person name="Prion F."/>
            <person name="Qin B."/>
            <person name="Qu C."/>
            <person name="Retzel E.F."/>
            <person name="Riddle C."/>
            <person name="Sallet E."/>
            <person name="Samain S."/>
            <person name="Samson N."/>
            <person name="Sanders I."/>
            <person name="Saurat O."/>
            <person name="Scarpelli C."/>
            <person name="Schiex T."/>
            <person name="Segurens B."/>
            <person name="Severin A.J."/>
            <person name="Sherrier D.J."/>
            <person name="Shi R."/>
            <person name="Sims S."/>
            <person name="Singer S.R."/>
            <person name="Sinharoy S."/>
            <person name="Sterck L."/>
            <person name="Viollet A."/>
            <person name="Wang B.B."/>
            <person name="Wang K."/>
            <person name="Wang M."/>
            <person name="Wang X."/>
            <person name="Warfsmann J."/>
            <person name="Weissenbach J."/>
            <person name="White D.D."/>
            <person name="White J.D."/>
            <person name="Wiley G.B."/>
            <person name="Wincker P."/>
            <person name="Xing Y."/>
            <person name="Yang L."/>
            <person name="Yao Z."/>
            <person name="Ying F."/>
            <person name="Zhai J."/>
            <person name="Zhou L."/>
            <person name="Zuber A."/>
            <person name="Denarie J."/>
            <person name="Dixon R.A."/>
            <person name="May G.D."/>
            <person name="Schwartz D.C."/>
            <person name="Rogers J."/>
            <person name="Quetier F."/>
            <person name="Town C.D."/>
            <person name="Roe B.A."/>
        </authorList>
    </citation>
    <scope>NUCLEOTIDE SEQUENCE [LARGE SCALE GENOMIC DNA]</scope>
    <source>
        <strain evidence="6">A17</strain>
        <strain evidence="8 9">cv. Jemalong A17</strain>
    </source>
</reference>
<evidence type="ECO:0000313" key="6">
    <source>
        <dbReference type="EMBL" id="KEH42430.1"/>
    </source>
</evidence>
<feature type="region of interest" description="Disordered" evidence="3">
    <location>
        <begin position="49"/>
        <end position="78"/>
    </location>
</feature>
<evidence type="ECO:0000313" key="10">
    <source>
        <dbReference type="Proteomes" id="UP000265566"/>
    </source>
</evidence>
<reference evidence="7" key="6">
    <citation type="journal article" date="2018" name="Nat. Plants">
        <title>Whole-genome landscape of Medicago truncatula symbiotic genes.</title>
        <authorList>
            <person name="Pecrix Y."/>
            <person name="Gamas P."/>
            <person name="Carrere S."/>
        </authorList>
    </citation>
    <scope>NUCLEOTIDE SEQUENCE</scope>
    <source>
        <tissue evidence="7">Leaves</tissue>
    </source>
</reference>
<dbReference type="GO" id="GO:0015038">
    <property type="term" value="F:glutathione disulfide oxidoreductase activity"/>
    <property type="evidence" value="ECO:0000318"/>
    <property type="project" value="GO_Central"/>
</dbReference>
<evidence type="ECO:0000256" key="1">
    <source>
        <dbReference type="ARBA" id="ARBA00007190"/>
    </source>
</evidence>
<dbReference type="InterPro" id="IPR011899">
    <property type="entry name" value="Glutaredoxin_euk/vir"/>
</dbReference>
<evidence type="ECO:0000256" key="3">
    <source>
        <dbReference type="SAM" id="MobiDB-lite"/>
    </source>
</evidence>
<evidence type="ECO:0000313" key="5">
    <source>
        <dbReference type="EMBL" id="AFK36721.1"/>
    </source>
</evidence>
<feature type="compositionally biased region" description="Low complexity" evidence="3">
    <location>
        <begin position="61"/>
        <end position="77"/>
    </location>
</feature>
<dbReference type="STRING" id="3880.I3S8X9"/>
<name>I3S8X9_MEDTR</name>
<keyword evidence="7" id="KW-0560">Oxidoreductase</keyword>
<dbReference type="SUPFAM" id="SSF52833">
    <property type="entry name" value="Thioredoxin-like"/>
    <property type="match status" value="1"/>
</dbReference>
<organism evidence="5">
    <name type="scientific">Medicago truncatula</name>
    <name type="common">Barrel medic</name>
    <name type="synonym">Medicago tribuloides</name>
    <dbReference type="NCBI Taxonomy" id="3880"/>
    <lineage>
        <taxon>Eukaryota</taxon>
        <taxon>Viridiplantae</taxon>
        <taxon>Streptophyta</taxon>
        <taxon>Embryophyta</taxon>
        <taxon>Tracheophyta</taxon>
        <taxon>Spermatophyta</taxon>
        <taxon>Magnoliopsida</taxon>
        <taxon>eudicotyledons</taxon>
        <taxon>Gunneridae</taxon>
        <taxon>Pentapetalae</taxon>
        <taxon>rosids</taxon>
        <taxon>fabids</taxon>
        <taxon>Fabales</taxon>
        <taxon>Fabaceae</taxon>
        <taxon>Papilionoideae</taxon>
        <taxon>50 kb inversion clade</taxon>
        <taxon>NPAAA clade</taxon>
        <taxon>Hologalegina</taxon>
        <taxon>IRL clade</taxon>
        <taxon>Trifolieae</taxon>
        <taxon>Medicago</taxon>
    </lineage>
</organism>
<evidence type="ECO:0000313" key="8">
    <source>
        <dbReference type="EnsemblPlants" id="KEH42430"/>
    </source>
</evidence>
<dbReference type="InterPro" id="IPR036249">
    <property type="entry name" value="Thioredoxin-like_sf"/>
</dbReference>
<feature type="domain" description="Glutaredoxin" evidence="4">
    <location>
        <begin position="95"/>
        <end position="158"/>
    </location>
</feature>
<reference evidence="6 9" key="3">
    <citation type="journal article" date="2014" name="BMC Genomics">
        <title>An improved genome release (version Mt4.0) for the model legume Medicago truncatula.</title>
        <authorList>
            <person name="Tang H."/>
            <person name="Krishnakumar V."/>
            <person name="Bidwell S."/>
            <person name="Rosen B."/>
            <person name="Chan A."/>
            <person name="Zhou S."/>
            <person name="Gentzbittel L."/>
            <person name="Childs K.L."/>
            <person name="Yandell M."/>
            <person name="Gundlach H."/>
            <person name="Mayer K.F."/>
            <person name="Schwartz D.C."/>
            <person name="Town C.D."/>
        </authorList>
    </citation>
    <scope>GENOME REANNOTATION</scope>
    <source>
        <strain evidence="6">A17</strain>
        <strain evidence="8 9">cv. Jemalong A17</strain>
    </source>
</reference>
<dbReference type="KEGG" id="mtr:25484173"/>
<dbReference type="PRINTS" id="PR00160">
    <property type="entry name" value="GLUTAREDOXIN"/>
</dbReference>
<dbReference type="Proteomes" id="UP000265566">
    <property type="component" value="Chromosome 1"/>
</dbReference>
<dbReference type="PROSITE" id="PS51354">
    <property type="entry name" value="GLUTAREDOXIN_2"/>
    <property type="match status" value="1"/>
</dbReference>
<dbReference type="OrthoDB" id="418495at2759"/>